<dbReference type="OrthoDB" id="4072826at2759"/>
<dbReference type="RefSeq" id="XP_008711739.1">
    <property type="nucleotide sequence ID" value="XM_008713517.1"/>
</dbReference>
<dbReference type="InterPro" id="IPR051531">
    <property type="entry name" value="N-acetyltransferase"/>
</dbReference>
<dbReference type="PANTHER" id="PTHR43792">
    <property type="entry name" value="GNAT FAMILY, PUTATIVE (AFU_ORTHOLOGUE AFUA_3G00765)-RELATED-RELATED"/>
    <property type="match status" value="1"/>
</dbReference>
<feature type="domain" description="N-acetyltransferase" evidence="1">
    <location>
        <begin position="20"/>
        <end position="205"/>
    </location>
</feature>
<gene>
    <name evidence="2" type="ORF">HMPREF1541_01217</name>
</gene>
<proteinExistence type="predicted"/>
<dbReference type="SUPFAM" id="SSF55729">
    <property type="entry name" value="Acyl-CoA N-acyltransferases (Nat)"/>
    <property type="match status" value="1"/>
</dbReference>
<dbReference type="PANTHER" id="PTHR43792:SF1">
    <property type="entry name" value="N-ACETYLTRANSFERASE DOMAIN-CONTAINING PROTEIN"/>
    <property type="match status" value="1"/>
</dbReference>
<dbReference type="HOGENOM" id="CLU_013985_24_0_1"/>
<evidence type="ECO:0000259" key="1">
    <source>
        <dbReference type="PROSITE" id="PS51186"/>
    </source>
</evidence>
<keyword evidence="3" id="KW-1185">Reference proteome</keyword>
<evidence type="ECO:0000313" key="3">
    <source>
        <dbReference type="Proteomes" id="UP000030752"/>
    </source>
</evidence>
<dbReference type="InParanoid" id="W2SEB0"/>
<dbReference type="InterPro" id="IPR000182">
    <property type="entry name" value="GNAT_dom"/>
</dbReference>
<dbReference type="Pfam" id="PF13302">
    <property type="entry name" value="Acetyltransf_3"/>
    <property type="match status" value="1"/>
</dbReference>
<dbReference type="AlphaFoldDB" id="W2SEB0"/>
<accession>W2SEB0</accession>
<name>W2SEB0_CYPE1</name>
<sequence length="208" mass="23511">MKVTRPIFPRSASAFKTSRLLIRPKTEADATEFHILRTQPEVMIFTSAGVVDRDLDATRTWVNRFIHPNNATTFSFAVEELASPGVIIGTVGVHMSEPPTLGYLFRKEYWGKGYATESVIGWLEQYWKLPRRELDLQDEMPEKRRVPQSAGAVREVLTAEVEASNTGSIKVMKKSGFLPTGTQEEVEDFRGPAVLVHYYIARPEPIKD</sequence>
<dbReference type="eggNOG" id="ENOG502SQ7V">
    <property type="taxonomic scope" value="Eukaryota"/>
</dbReference>
<organism evidence="2 3">
    <name type="scientific">Cyphellophora europaea (strain CBS 101466)</name>
    <name type="common">Phialophora europaea</name>
    <dbReference type="NCBI Taxonomy" id="1220924"/>
    <lineage>
        <taxon>Eukaryota</taxon>
        <taxon>Fungi</taxon>
        <taxon>Dikarya</taxon>
        <taxon>Ascomycota</taxon>
        <taxon>Pezizomycotina</taxon>
        <taxon>Eurotiomycetes</taxon>
        <taxon>Chaetothyriomycetidae</taxon>
        <taxon>Chaetothyriales</taxon>
        <taxon>Cyphellophoraceae</taxon>
        <taxon>Cyphellophora</taxon>
    </lineage>
</organism>
<dbReference type="Proteomes" id="UP000030752">
    <property type="component" value="Unassembled WGS sequence"/>
</dbReference>
<dbReference type="InterPro" id="IPR016181">
    <property type="entry name" value="Acyl_CoA_acyltransferase"/>
</dbReference>
<reference evidence="2 3" key="1">
    <citation type="submission" date="2013-03" db="EMBL/GenBank/DDBJ databases">
        <title>The Genome Sequence of Phialophora europaea CBS 101466.</title>
        <authorList>
            <consortium name="The Broad Institute Genomics Platform"/>
            <person name="Cuomo C."/>
            <person name="de Hoog S."/>
            <person name="Gorbushina A."/>
            <person name="Walker B."/>
            <person name="Young S.K."/>
            <person name="Zeng Q."/>
            <person name="Gargeya S."/>
            <person name="Fitzgerald M."/>
            <person name="Haas B."/>
            <person name="Abouelleil A."/>
            <person name="Allen A.W."/>
            <person name="Alvarado L."/>
            <person name="Arachchi H.M."/>
            <person name="Berlin A.M."/>
            <person name="Chapman S.B."/>
            <person name="Gainer-Dewar J."/>
            <person name="Goldberg J."/>
            <person name="Griggs A."/>
            <person name="Gujja S."/>
            <person name="Hansen M."/>
            <person name="Howarth C."/>
            <person name="Imamovic A."/>
            <person name="Ireland A."/>
            <person name="Larimer J."/>
            <person name="McCowan C."/>
            <person name="Murphy C."/>
            <person name="Pearson M."/>
            <person name="Poon T.W."/>
            <person name="Priest M."/>
            <person name="Roberts A."/>
            <person name="Saif S."/>
            <person name="Shea T."/>
            <person name="Sisk P."/>
            <person name="Sykes S."/>
            <person name="Wortman J."/>
            <person name="Nusbaum C."/>
            <person name="Birren B."/>
        </authorList>
    </citation>
    <scope>NUCLEOTIDE SEQUENCE [LARGE SCALE GENOMIC DNA]</scope>
    <source>
        <strain evidence="2 3">CBS 101466</strain>
    </source>
</reference>
<dbReference type="EMBL" id="KB822711">
    <property type="protein sequence ID" value="ETN47027.1"/>
    <property type="molecule type" value="Genomic_DNA"/>
</dbReference>
<dbReference type="GO" id="GO:0016747">
    <property type="term" value="F:acyltransferase activity, transferring groups other than amino-acyl groups"/>
    <property type="evidence" value="ECO:0007669"/>
    <property type="project" value="InterPro"/>
</dbReference>
<dbReference type="PROSITE" id="PS51186">
    <property type="entry name" value="GNAT"/>
    <property type="match status" value="1"/>
</dbReference>
<dbReference type="GeneID" id="19968556"/>
<protein>
    <recommendedName>
        <fullName evidence="1">N-acetyltransferase domain-containing protein</fullName>
    </recommendedName>
</protein>
<evidence type="ECO:0000313" key="2">
    <source>
        <dbReference type="EMBL" id="ETN47027.1"/>
    </source>
</evidence>
<dbReference type="VEuPathDB" id="FungiDB:HMPREF1541_01217"/>
<dbReference type="Gene3D" id="3.40.630.30">
    <property type="match status" value="1"/>
</dbReference>